<gene>
    <name evidence="8" type="ORF">CLV42_110139</name>
</gene>
<organism evidence="8 9">
    <name type="scientific">Chitinophaga ginsengisoli</name>
    <dbReference type="NCBI Taxonomy" id="363837"/>
    <lineage>
        <taxon>Bacteria</taxon>
        <taxon>Pseudomonadati</taxon>
        <taxon>Bacteroidota</taxon>
        <taxon>Chitinophagia</taxon>
        <taxon>Chitinophagales</taxon>
        <taxon>Chitinophagaceae</taxon>
        <taxon>Chitinophaga</taxon>
    </lineage>
</organism>
<keyword evidence="1" id="KW-0645">Protease</keyword>
<dbReference type="AlphaFoldDB" id="A0A2P8FZB1"/>
<dbReference type="CDD" id="cd08071">
    <property type="entry name" value="MPN_DUF2466"/>
    <property type="match status" value="1"/>
</dbReference>
<proteinExistence type="inferred from homology"/>
<dbReference type="InterPro" id="IPR046778">
    <property type="entry name" value="UPF0758_N"/>
</dbReference>
<evidence type="ECO:0000256" key="3">
    <source>
        <dbReference type="ARBA" id="ARBA00022801"/>
    </source>
</evidence>
<dbReference type="GO" id="GO:0006508">
    <property type="term" value="P:proteolysis"/>
    <property type="evidence" value="ECO:0007669"/>
    <property type="project" value="UniProtKB-KW"/>
</dbReference>
<dbReference type="GO" id="GO:0046872">
    <property type="term" value="F:metal ion binding"/>
    <property type="evidence" value="ECO:0007669"/>
    <property type="project" value="UniProtKB-KW"/>
</dbReference>
<comment type="caution">
    <text evidence="8">The sequence shown here is derived from an EMBL/GenBank/DDBJ whole genome shotgun (WGS) entry which is preliminary data.</text>
</comment>
<dbReference type="InterPro" id="IPR037518">
    <property type="entry name" value="MPN"/>
</dbReference>
<feature type="domain" description="MPN" evidence="7">
    <location>
        <begin position="133"/>
        <end position="255"/>
    </location>
</feature>
<dbReference type="InterPro" id="IPR001405">
    <property type="entry name" value="UPF0758"/>
</dbReference>
<keyword evidence="2" id="KW-0479">Metal-binding</keyword>
<dbReference type="InterPro" id="IPR025657">
    <property type="entry name" value="RadC_JAB"/>
</dbReference>
<dbReference type="Pfam" id="PF20582">
    <property type="entry name" value="UPF0758_N"/>
    <property type="match status" value="1"/>
</dbReference>
<dbReference type="PANTHER" id="PTHR30471">
    <property type="entry name" value="DNA REPAIR PROTEIN RADC"/>
    <property type="match status" value="1"/>
</dbReference>
<dbReference type="NCBIfam" id="NF000642">
    <property type="entry name" value="PRK00024.1"/>
    <property type="match status" value="1"/>
</dbReference>
<dbReference type="NCBIfam" id="TIGR00608">
    <property type="entry name" value="radc"/>
    <property type="match status" value="1"/>
</dbReference>
<dbReference type="Gene3D" id="3.40.140.10">
    <property type="entry name" value="Cytidine Deaminase, domain 2"/>
    <property type="match status" value="1"/>
</dbReference>
<keyword evidence="5" id="KW-0482">Metalloprotease</keyword>
<dbReference type="InterPro" id="IPR020891">
    <property type="entry name" value="UPF0758_CS"/>
</dbReference>
<accession>A0A2P8FZB1</accession>
<comment type="similarity">
    <text evidence="6">Belongs to the UPF0758 family.</text>
</comment>
<dbReference type="PANTHER" id="PTHR30471:SF3">
    <property type="entry name" value="UPF0758 PROTEIN YEES-RELATED"/>
    <property type="match status" value="1"/>
</dbReference>
<evidence type="ECO:0000256" key="1">
    <source>
        <dbReference type="ARBA" id="ARBA00022670"/>
    </source>
</evidence>
<reference evidence="8 9" key="1">
    <citation type="submission" date="2018-03" db="EMBL/GenBank/DDBJ databases">
        <title>Genomic Encyclopedia of Archaeal and Bacterial Type Strains, Phase II (KMG-II): from individual species to whole genera.</title>
        <authorList>
            <person name="Goeker M."/>
        </authorList>
    </citation>
    <scope>NUCLEOTIDE SEQUENCE [LARGE SCALE GENOMIC DNA]</scope>
    <source>
        <strain evidence="8 9">DSM 18107</strain>
    </source>
</reference>
<dbReference type="GO" id="GO:0008237">
    <property type="term" value="F:metallopeptidase activity"/>
    <property type="evidence" value="ECO:0007669"/>
    <property type="project" value="UniProtKB-KW"/>
</dbReference>
<keyword evidence="3" id="KW-0378">Hydrolase</keyword>
<name>A0A2P8FZB1_9BACT</name>
<dbReference type="PROSITE" id="PS50249">
    <property type="entry name" value="MPN"/>
    <property type="match status" value="1"/>
</dbReference>
<evidence type="ECO:0000256" key="6">
    <source>
        <dbReference type="RuleBase" id="RU003797"/>
    </source>
</evidence>
<keyword evidence="9" id="KW-1185">Reference proteome</keyword>
<evidence type="ECO:0000256" key="5">
    <source>
        <dbReference type="ARBA" id="ARBA00023049"/>
    </source>
</evidence>
<evidence type="ECO:0000259" key="7">
    <source>
        <dbReference type="PROSITE" id="PS50249"/>
    </source>
</evidence>
<dbReference type="Pfam" id="PF04002">
    <property type="entry name" value="RadC"/>
    <property type="match status" value="1"/>
</dbReference>
<protein>
    <submittedName>
        <fullName evidence="8">DNA repair protein RadC</fullName>
    </submittedName>
</protein>
<keyword evidence="4" id="KW-0862">Zinc</keyword>
<evidence type="ECO:0000256" key="2">
    <source>
        <dbReference type="ARBA" id="ARBA00022723"/>
    </source>
</evidence>
<evidence type="ECO:0000256" key="4">
    <source>
        <dbReference type="ARBA" id="ARBA00022833"/>
    </source>
</evidence>
<dbReference type="SUPFAM" id="SSF102712">
    <property type="entry name" value="JAB1/MPN domain"/>
    <property type="match status" value="1"/>
</dbReference>
<dbReference type="Proteomes" id="UP000240978">
    <property type="component" value="Unassembled WGS sequence"/>
</dbReference>
<dbReference type="EMBL" id="PYGK01000010">
    <property type="protein sequence ID" value="PSL26985.1"/>
    <property type="molecule type" value="Genomic_DNA"/>
</dbReference>
<sequence>MGEVKKNRRERDTFANNFSKMEMIVNPTNHVAIKDWAVDDKPREKLINKGCTALSDAELLAILLNNGHKQKSAVSLAQEILRLSSDNLGEMAKLNVHQLKKIQGVGIAKATTIVAAMELARRRQAGYMHAKKTIRTGADAALYFKPILGDAPYESFHVLYLNHACRVLEHRCISNGGVAGTVIDVGHIFKAAIELSATQLILCHNHPSGNLRPSTTDIHTTKKLIQAGSLFDIRILDHIIVSEAGYCSMAEEGFII</sequence>
<evidence type="ECO:0000313" key="9">
    <source>
        <dbReference type="Proteomes" id="UP000240978"/>
    </source>
</evidence>
<dbReference type="PROSITE" id="PS01302">
    <property type="entry name" value="UPF0758"/>
    <property type="match status" value="1"/>
</dbReference>
<evidence type="ECO:0000313" key="8">
    <source>
        <dbReference type="EMBL" id="PSL26985.1"/>
    </source>
</evidence>